<accession>A0A841D029</accession>
<feature type="transmembrane region" description="Helical" evidence="8">
    <location>
        <begin position="42"/>
        <end position="59"/>
    </location>
</feature>
<feature type="transmembrane region" description="Helical" evidence="8">
    <location>
        <begin position="16"/>
        <end position="35"/>
    </location>
</feature>
<dbReference type="GO" id="GO:0005886">
    <property type="term" value="C:plasma membrane"/>
    <property type="evidence" value="ECO:0007669"/>
    <property type="project" value="UniProtKB-SubCell"/>
</dbReference>
<comment type="subcellular location">
    <subcellularLocation>
        <location evidence="1">Cell membrane</location>
        <topology evidence="1">Multi-pass membrane protein</topology>
    </subcellularLocation>
</comment>
<feature type="transmembrane region" description="Helical" evidence="8">
    <location>
        <begin position="186"/>
        <end position="206"/>
    </location>
</feature>
<dbReference type="Proteomes" id="UP000562352">
    <property type="component" value="Unassembled WGS sequence"/>
</dbReference>
<name>A0A841D029_PLAVE</name>
<dbReference type="GO" id="GO:0034257">
    <property type="term" value="F:nicotinamide riboside transmembrane transporter activity"/>
    <property type="evidence" value="ECO:0007669"/>
    <property type="project" value="InterPro"/>
</dbReference>
<evidence type="ECO:0000256" key="4">
    <source>
        <dbReference type="ARBA" id="ARBA00022475"/>
    </source>
</evidence>
<comment type="similarity">
    <text evidence="2">Belongs to the nicotinamide ribonucleoside (NR) uptake permease (TC 4.B.1) family.</text>
</comment>
<evidence type="ECO:0000256" key="8">
    <source>
        <dbReference type="SAM" id="Phobius"/>
    </source>
</evidence>
<dbReference type="InterPro" id="IPR006419">
    <property type="entry name" value="NMN_transpt_PnuC"/>
</dbReference>
<dbReference type="EMBL" id="JACHJJ010000002">
    <property type="protein sequence ID" value="MBB5961894.1"/>
    <property type="molecule type" value="Genomic_DNA"/>
</dbReference>
<gene>
    <name evidence="9" type="ORF">FHS22_001151</name>
</gene>
<evidence type="ECO:0000256" key="1">
    <source>
        <dbReference type="ARBA" id="ARBA00004651"/>
    </source>
</evidence>
<keyword evidence="7 8" id="KW-0472">Membrane</keyword>
<evidence type="ECO:0000256" key="3">
    <source>
        <dbReference type="ARBA" id="ARBA00022448"/>
    </source>
</evidence>
<keyword evidence="4" id="KW-1003">Cell membrane</keyword>
<feature type="transmembrane region" description="Helical" evidence="8">
    <location>
        <begin position="162"/>
        <end position="180"/>
    </location>
</feature>
<dbReference type="AlphaFoldDB" id="A0A841D029"/>
<evidence type="ECO:0000256" key="7">
    <source>
        <dbReference type="ARBA" id="ARBA00023136"/>
    </source>
</evidence>
<keyword evidence="10" id="KW-1185">Reference proteome</keyword>
<evidence type="ECO:0000256" key="6">
    <source>
        <dbReference type="ARBA" id="ARBA00022989"/>
    </source>
</evidence>
<sequence>MNWTEAGFVLFDDVKVLWTDLAGNIAALATVILAIRKSIWTWPVQLTGAVLLLIASISAHITGNALKQVMFGALAVYGWWKWARGTEGGQALAVRPATPRERLGLVAVMIAGTALVGVLFFVFELSWGVHTPGVEGYALVAADAYIFVGSAVATWAQGRALVDFWIVWVAVDLVGVPLAFSSGLVVSGTVYGIFFVLVLAGFASWLKEYRSRTALVPKEAV</sequence>
<organism evidence="9 10">
    <name type="scientific">Planomonospora venezuelensis</name>
    <dbReference type="NCBI Taxonomy" id="1999"/>
    <lineage>
        <taxon>Bacteria</taxon>
        <taxon>Bacillati</taxon>
        <taxon>Actinomycetota</taxon>
        <taxon>Actinomycetes</taxon>
        <taxon>Streptosporangiales</taxon>
        <taxon>Streptosporangiaceae</taxon>
        <taxon>Planomonospora</taxon>
    </lineage>
</organism>
<protein>
    <submittedName>
        <fullName evidence="9">Nicotinamide mononucleotide transporter</fullName>
    </submittedName>
</protein>
<dbReference type="Pfam" id="PF04973">
    <property type="entry name" value="NMN_transporter"/>
    <property type="match status" value="1"/>
</dbReference>
<keyword evidence="5 8" id="KW-0812">Transmembrane</keyword>
<comment type="caution">
    <text evidence="9">The sequence shown here is derived from an EMBL/GenBank/DDBJ whole genome shotgun (WGS) entry which is preliminary data.</text>
</comment>
<evidence type="ECO:0000313" key="9">
    <source>
        <dbReference type="EMBL" id="MBB5961894.1"/>
    </source>
</evidence>
<feature type="transmembrane region" description="Helical" evidence="8">
    <location>
        <begin position="103"/>
        <end position="123"/>
    </location>
</feature>
<evidence type="ECO:0000313" key="10">
    <source>
        <dbReference type="Proteomes" id="UP000562352"/>
    </source>
</evidence>
<reference evidence="9 10" key="1">
    <citation type="submission" date="2020-08" db="EMBL/GenBank/DDBJ databases">
        <title>Genomic Encyclopedia of Type Strains, Phase III (KMG-III): the genomes of soil and plant-associated and newly described type strains.</title>
        <authorList>
            <person name="Whitman W."/>
        </authorList>
    </citation>
    <scope>NUCLEOTIDE SEQUENCE [LARGE SCALE GENOMIC DNA]</scope>
    <source>
        <strain evidence="9 10">CECT 3303</strain>
    </source>
</reference>
<feature type="transmembrane region" description="Helical" evidence="8">
    <location>
        <begin position="135"/>
        <end position="155"/>
    </location>
</feature>
<evidence type="ECO:0000256" key="2">
    <source>
        <dbReference type="ARBA" id="ARBA00006669"/>
    </source>
</evidence>
<dbReference type="PANTHER" id="PTHR36122:SF2">
    <property type="entry name" value="NICOTINAMIDE RIBOSIDE TRANSPORTER PNUC"/>
    <property type="match status" value="1"/>
</dbReference>
<keyword evidence="6 8" id="KW-1133">Transmembrane helix</keyword>
<proteinExistence type="inferred from homology"/>
<keyword evidence="3" id="KW-0813">Transport</keyword>
<dbReference type="RefSeq" id="WP_184939022.1">
    <property type="nucleotide sequence ID" value="NZ_BAAAWZ010000001.1"/>
</dbReference>
<dbReference type="PANTHER" id="PTHR36122">
    <property type="entry name" value="NICOTINAMIDE RIBOSIDE TRANSPORTER PNUC"/>
    <property type="match status" value="1"/>
</dbReference>
<evidence type="ECO:0000256" key="5">
    <source>
        <dbReference type="ARBA" id="ARBA00022692"/>
    </source>
</evidence>